<organism evidence="4 5">
    <name type="scientific">Filobasidium floriforme</name>
    <dbReference type="NCBI Taxonomy" id="5210"/>
    <lineage>
        <taxon>Eukaryota</taxon>
        <taxon>Fungi</taxon>
        <taxon>Dikarya</taxon>
        <taxon>Basidiomycota</taxon>
        <taxon>Agaricomycotina</taxon>
        <taxon>Tremellomycetes</taxon>
        <taxon>Filobasidiales</taxon>
        <taxon>Filobasidiaceae</taxon>
        <taxon>Filobasidium</taxon>
    </lineage>
</organism>
<name>A0A8K0JHZ2_9TREE</name>
<keyword evidence="1" id="KW-1133">Transmembrane helix</keyword>
<dbReference type="EMBL" id="JABELV010000156">
    <property type="protein sequence ID" value="KAG7529178.1"/>
    <property type="molecule type" value="Genomic_DNA"/>
</dbReference>
<feature type="signal peptide" evidence="2">
    <location>
        <begin position="1"/>
        <end position="25"/>
    </location>
</feature>
<dbReference type="InterPro" id="IPR000757">
    <property type="entry name" value="Beta-glucanase-like"/>
</dbReference>
<reference evidence="4" key="1">
    <citation type="submission" date="2020-04" db="EMBL/GenBank/DDBJ databases">
        <title>Analysis of mating type loci in Filobasidium floriforme.</title>
        <authorList>
            <person name="Nowrousian M."/>
        </authorList>
    </citation>
    <scope>NUCLEOTIDE SEQUENCE</scope>
    <source>
        <strain evidence="4">CBS 6242</strain>
    </source>
</reference>
<dbReference type="Gene3D" id="2.60.120.200">
    <property type="match status" value="1"/>
</dbReference>
<dbReference type="GO" id="GO:0004553">
    <property type="term" value="F:hydrolase activity, hydrolyzing O-glycosyl compounds"/>
    <property type="evidence" value="ECO:0007669"/>
    <property type="project" value="InterPro"/>
</dbReference>
<dbReference type="PROSITE" id="PS51762">
    <property type="entry name" value="GH16_2"/>
    <property type="match status" value="1"/>
</dbReference>
<dbReference type="SUPFAM" id="SSF49899">
    <property type="entry name" value="Concanavalin A-like lectins/glucanases"/>
    <property type="match status" value="1"/>
</dbReference>
<dbReference type="Pfam" id="PF26113">
    <property type="entry name" value="GH16_XgeA"/>
    <property type="match status" value="1"/>
</dbReference>
<dbReference type="Proteomes" id="UP000812966">
    <property type="component" value="Unassembled WGS sequence"/>
</dbReference>
<dbReference type="InterPro" id="IPR050546">
    <property type="entry name" value="Glycosyl_Hydrlase_16"/>
</dbReference>
<gene>
    <name evidence="4" type="ORF">FFLO_05765</name>
</gene>
<keyword evidence="5" id="KW-1185">Reference proteome</keyword>
<keyword evidence="2" id="KW-0732">Signal</keyword>
<evidence type="ECO:0000259" key="3">
    <source>
        <dbReference type="PROSITE" id="PS51762"/>
    </source>
</evidence>
<accession>A0A8K0JHZ2</accession>
<dbReference type="PANTHER" id="PTHR10963">
    <property type="entry name" value="GLYCOSYL HYDROLASE-RELATED"/>
    <property type="match status" value="1"/>
</dbReference>
<dbReference type="AlphaFoldDB" id="A0A8K0JHZ2"/>
<evidence type="ECO:0000256" key="1">
    <source>
        <dbReference type="SAM" id="Phobius"/>
    </source>
</evidence>
<proteinExistence type="predicted"/>
<dbReference type="CDD" id="cd02181">
    <property type="entry name" value="GH16_fungal_Lam16A_glucanase"/>
    <property type="match status" value="1"/>
</dbReference>
<evidence type="ECO:0000313" key="5">
    <source>
        <dbReference type="Proteomes" id="UP000812966"/>
    </source>
</evidence>
<evidence type="ECO:0000313" key="4">
    <source>
        <dbReference type="EMBL" id="KAG7529178.1"/>
    </source>
</evidence>
<protein>
    <recommendedName>
        <fullName evidence="3">GH16 domain-containing protein</fullName>
    </recommendedName>
</protein>
<feature type="domain" description="GH16" evidence="3">
    <location>
        <begin position="19"/>
        <end position="294"/>
    </location>
</feature>
<sequence>MRARILSIAPLLYVLLLPTGITINARPQVRDFGDPEWVLQQSYQGPSFFDDWDFWSDRDPTNGIVDYQTVDQCRDKGLIYTDGEGRVIMRADSWTDLGLNQPRPSVRIHSKRLLSLPSLTILDLDHIPTGCSIWPAYWYCGPNWPNGGEVDIVEGVNGAERNQMTLHTGEGCKLTSPGVFSGQTLGTDCHSAPGKNDGCGIASAADRTTGKGFNDDGGGVYVTAWMDGGISIWIFKRWDTPEDVWDRSRTPEPDSWRLPDAHFAASGCHFTEMQMIFDTQFCGDWAGSSGAWSGSGCPGTCAETVMTAANFNEAYFAINDLRVYSPPGTGQNNNGTPTFGEPWSDRGDDGGGGVMSWIGAARPAVVCDQRMLIVIVLIVLGIAVVVVSS</sequence>
<dbReference type="InterPro" id="IPR013320">
    <property type="entry name" value="ConA-like_dom_sf"/>
</dbReference>
<evidence type="ECO:0000256" key="2">
    <source>
        <dbReference type="SAM" id="SignalP"/>
    </source>
</evidence>
<feature type="chain" id="PRO_5035437528" description="GH16 domain-containing protein" evidence="2">
    <location>
        <begin position="26"/>
        <end position="389"/>
    </location>
</feature>
<keyword evidence="1" id="KW-0812">Transmembrane</keyword>
<keyword evidence="1" id="KW-0472">Membrane</keyword>
<comment type="caution">
    <text evidence="4">The sequence shown here is derived from an EMBL/GenBank/DDBJ whole genome shotgun (WGS) entry which is preliminary data.</text>
</comment>
<dbReference type="GO" id="GO:0009251">
    <property type="term" value="P:glucan catabolic process"/>
    <property type="evidence" value="ECO:0007669"/>
    <property type="project" value="TreeGrafter"/>
</dbReference>
<feature type="transmembrane region" description="Helical" evidence="1">
    <location>
        <begin position="371"/>
        <end position="388"/>
    </location>
</feature>
<dbReference type="PANTHER" id="PTHR10963:SF24">
    <property type="entry name" value="GLYCOSIDASE C21B10.07-RELATED"/>
    <property type="match status" value="1"/>
</dbReference>